<dbReference type="EMBL" id="CP115149">
    <property type="protein sequence ID" value="WBL35263.1"/>
    <property type="molecule type" value="Genomic_DNA"/>
</dbReference>
<protein>
    <submittedName>
        <fullName evidence="2">Uncharacterized protein</fullName>
    </submittedName>
</protein>
<dbReference type="Proteomes" id="UP001212803">
    <property type="component" value="Chromosome"/>
</dbReference>
<sequence length="83" mass="8561">MLDSVTAAAAAQNNAAAIASLKEKSREEVIQAILEGQEASAKFVEGLDEADLATVAEAGRLRDGEGRAGGPDLDPPSDCRTHL</sequence>
<reference evidence="2 3" key="1">
    <citation type="journal article" date="2023" name="ISME J.">
        <title>Thermophilic Dehalococcoidia with unusual traits shed light on an unexpected past.</title>
        <authorList>
            <person name="Palmer M."/>
            <person name="Covington J.K."/>
            <person name="Zhou E.M."/>
            <person name="Thomas S.C."/>
            <person name="Habib N."/>
            <person name="Seymour C.O."/>
            <person name="Lai D."/>
            <person name="Johnston J."/>
            <person name="Hashimi A."/>
            <person name="Jiao J.Y."/>
            <person name="Muok A.R."/>
            <person name="Liu L."/>
            <person name="Xian W.D."/>
            <person name="Zhi X.Y."/>
            <person name="Li M.M."/>
            <person name="Silva L.P."/>
            <person name="Bowen B.P."/>
            <person name="Louie K."/>
            <person name="Briegel A."/>
            <person name="Pett-Ridge J."/>
            <person name="Weber P.K."/>
            <person name="Tocheva E.I."/>
            <person name="Woyke T."/>
            <person name="Northen T.R."/>
            <person name="Mayali X."/>
            <person name="Li W.J."/>
            <person name="Hedlund B.P."/>
        </authorList>
    </citation>
    <scope>NUCLEOTIDE SEQUENCE [LARGE SCALE GENOMIC DNA]</scope>
    <source>
        <strain evidence="2 3">YIM 72310</strain>
    </source>
</reference>
<evidence type="ECO:0000313" key="2">
    <source>
        <dbReference type="EMBL" id="WBL35263.1"/>
    </source>
</evidence>
<gene>
    <name evidence="2" type="ORF">O0235_10745</name>
</gene>
<feature type="region of interest" description="Disordered" evidence="1">
    <location>
        <begin position="58"/>
        <end position="83"/>
    </location>
</feature>
<organism evidence="2 3">
    <name type="scientific">Tepidiforma flava</name>
    <dbReference type="NCBI Taxonomy" id="3004094"/>
    <lineage>
        <taxon>Bacteria</taxon>
        <taxon>Bacillati</taxon>
        <taxon>Chloroflexota</taxon>
        <taxon>Tepidiformia</taxon>
        <taxon>Tepidiformales</taxon>
        <taxon>Tepidiformaceae</taxon>
        <taxon>Tepidiforma</taxon>
    </lineage>
</organism>
<accession>A0ABY7M5L8</accession>
<keyword evidence="3" id="KW-1185">Reference proteome</keyword>
<evidence type="ECO:0000313" key="3">
    <source>
        <dbReference type="Proteomes" id="UP001212803"/>
    </source>
</evidence>
<name>A0ABY7M5L8_9CHLR</name>
<proteinExistence type="predicted"/>
<dbReference type="RefSeq" id="WP_270055790.1">
    <property type="nucleotide sequence ID" value="NZ_CP115149.1"/>
</dbReference>
<evidence type="ECO:0000256" key="1">
    <source>
        <dbReference type="SAM" id="MobiDB-lite"/>
    </source>
</evidence>